<evidence type="ECO:0000313" key="3">
    <source>
        <dbReference type="Proteomes" id="UP001473063"/>
    </source>
</evidence>
<keyword evidence="3" id="KW-1185">Reference proteome</keyword>
<name>A0ABV1BCJ4_9FIRM</name>
<reference evidence="2 3" key="1">
    <citation type="submission" date="2024-03" db="EMBL/GenBank/DDBJ databases">
        <title>Human intestinal bacterial collection.</title>
        <authorList>
            <person name="Pauvert C."/>
            <person name="Hitch T.C.A."/>
            <person name="Clavel T."/>
        </authorList>
    </citation>
    <scope>NUCLEOTIDE SEQUENCE [LARGE SCALE GENOMIC DNA]</scope>
    <source>
        <strain evidence="2 3">CLA-JM-H16</strain>
    </source>
</reference>
<sequence length="288" mass="33734">MNEMISVVIPAYNREDIIKKCIDSVLAQTYSNIEVIVVDDCSTDKTADVVDAYEDTRVRKCIRLEKNRGACYARNKGADSAEGSYIAFQDSDDIWMPEKLDRQLQFMENGKYDMVFCGMKRINHFKNKEWYFPLYTFDENGDKQKQILKENCVSTQCILIKKEAFNKVRFDEKIKKYQDWDFAIRAAEILKMGYLKESLVVAEVQENSISRKTSRYDALSVLYNKYLNIISKDNSLNAFFLKQMGDEFFKTDAKKAIPFYKKSLKKQKKLKTLIKLILCQVKRNGRMQ</sequence>
<evidence type="ECO:0000313" key="2">
    <source>
        <dbReference type="EMBL" id="MEQ2370333.1"/>
    </source>
</evidence>
<comment type="caution">
    <text evidence="2">The sequence shown here is derived from an EMBL/GenBank/DDBJ whole genome shotgun (WGS) entry which is preliminary data.</text>
</comment>
<dbReference type="Proteomes" id="UP001473063">
    <property type="component" value="Unassembled WGS sequence"/>
</dbReference>
<protein>
    <submittedName>
        <fullName evidence="2">Glycosyltransferase family 2 protein</fullName>
        <ecNumber evidence="2">2.4.-.-</ecNumber>
    </submittedName>
</protein>
<evidence type="ECO:0000259" key="1">
    <source>
        <dbReference type="Pfam" id="PF00535"/>
    </source>
</evidence>
<dbReference type="Pfam" id="PF00535">
    <property type="entry name" value="Glycos_transf_2"/>
    <property type="match status" value="1"/>
</dbReference>
<proteinExistence type="predicted"/>
<dbReference type="EMBL" id="JBBMEJ010000004">
    <property type="protein sequence ID" value="MEQ2370333.1"/>
    <property type="molecule type" value="Genomic_DNA"/>
</dbReference>
<keyword evidence="2" id="KW-0808">Transferase</keyword>
<dbReference type="InterPro" id="IPR001173">
    <property type="entry name" value="Glyco_trans_2-like"/>
</dbReference>
<dbReference type="PANTHER" id="PTHR22916:SF3">
    <property type="entry name" value="UDP-GLCNAC:BETAGAL BETA-1,3-N-ACETYLGLUCOSAMINYLTRANSFERASE-LIKE PROTEIN 1"/>
    <property type="match status" value="1"/>
</dbReference>
<dbReference type="SUPFAM" id="SSF53448">
    <property type="entry name" value="Nucleotide-diphospho-sugar transferases"/>
    <property type="match status" value="1"/>
</dbReference>
<dbReference type="InterPro" id="IPR029044">
    <property type="entry name" value="Nucleotide-diphossugar_trans"/>
</dbReference>
<dbReference type="EC" id="2.4.-.-" evidence="2"/>
<dbReference type="GO" id="GO:0016757">
    <property type="term" value="F:glycosyltransferase activity"/>
    <property type="evidence" value="ECO:0007669"/>
    <property type="project" value="UniProtKB-KW"/>
</dbReference>
<accession>A0ABV1BCJ4</accession>
<dbReference type="RefSeq" id="WP_349056246.1">
    <property type="nucleotide sequence ID" value="NZ_JBBMEJ010000004.1"/>
</dbReference>
<dbReference type="PANTHER" id="PTHR22916">
    <property type="entry name" value="GLYCOSYLTRANSFERASE"/>
    <property type="match status" value="1"/>
</dbReference>
<dbReference type="CDD" id="cd00761">
    <property type="entry name" value="Glyco_tranf_GTA_type"/>
    <property type="match status" value="1"/>
</dbReference>
<organism evidence="2 3">
    <name type="scientific">Blautia aquisgranensis</name>
    <dbReference type="NCBI Taxonomy" id="3133153"/>
    <lineage>
        <taxon>Bacteria</taxon>
        <taxon>Bacillati</taxon>
        <taxon>Bacillota</taxon>
        <taxon>Clostridia</taxon>
        <taxon>Lachnospirales</taxon>
        <taxon>Lachnospiraceae</taxon>
        <taxon>Blautia</taxon>
    </lineage>
</organism>
<gene>
    <name evidence="2" type="ORF">WMO28_05100</name>
</gene>
<feature type="domain" description="Glycosyltransferase 2-like" evidence="1">
    <location>
        <begin position="6"/>
        <end position="168"/>
    </location>
</feature>
<keyword evidence="2" id="KW-0328">Glycosyltransferase</keyword>
<dbReference type="Gene3D" id="3.90.550.10">
    <property type="entry name" value="Spore Coat Polysaccharide Biosynthesis Protein SpsA, Chain A"/>
    <property type="match status" value="1"/>
</dbReference>